<comment type="caution">
    <text evidence="1">The sequence shown here is derived from an EMBL/GenBank/DDBJ whole genome shotgun (WGS) entry which is preliminary data.</text>
</comment>
<name>A0ACC3BPA2_PYRYE</name>
<protein>
    <submittedName>
        <fullName evidence="1">Uncharacterized protein</fullName>
    </submittedName>
</protein>
<organism evidence="1 2">
    <name type="scientific">Pyropia yezoensis</name>
    <name type="common">Susabi-nori</name>
    <name type="synonym">Porphyra yezoensis</name>
    <dbReference type="NCBI Taxonomy" id="2788"/>
    <lineage>
        <taxon>Eukaryota</taxon>
        <taxon>Rhodophyta</taxon>
        <taxon>Bangiophyceae</taxon>
        <taxon>Bangiales</taxon>
        <taxon>Bangiaceae</taxon>
        <taxon>Pyropia</taxon>
    </lineage>
</organism>
<evidence type="ECO:0000313" key="1">
    <source>
        <dbReference type="EMBL" id="KAK1859642.1"/>
    </source>
</evidence>
<keyword evidence="2" id="KW-1185">Reference proteome</keyword>
<dbReference type="Proteomes" id="UP000798662">
    <property type="component" value="Chromosome 1"/>
</dbReference>
<reference evidence="1" key="1">
    <citation type="submission" date="2019-11" db="EMBL/GenBank/DDBJ databases">
        <title>Nori genome reveals adaptations in red seaweeds to the harsh intertidal environment.</title>
        <authorList>
            <person name="Wang D."/>
            <person name="Mao Y."/>
        </authorList>
    </citation>
    <scope>NUCLEOTIDE SEQUENCE</scope>
    <source>
        <tissue evidence="1">Gametophyte</tissue>
    </source>
</reference>
<sequence>MVKDHFAELTAGLAPEPDVEVGDGGGAAAAGAGPGFEKFRREIDAMDKAVVWVATQTSAVNNGEVPPPSIPVLLNTCKDKLSAVRRRLDRVAKENRAFAAANPNSTGESKLRVNTHTGLVQRFITAAGSLQSTSAAHASTASTSVASSMRALAPGAAEADVQAALGSGRGGDAAVDRLVSTADAARRVELRGQIEDLRARNADIGKLAGSLTELHAMFVDMGLLVNQQTELLNNIEANVEKTKVETVKANEELVSARAYQKKKRKKICCVVILVIAIIAAILIPVLITQLPKWTASVSEAASSVSDAFTGGGSSTPSSSPAPTPASGAMAVMRLAAVAFGVVVAAAVVASPVAAQDGMAPFSAMADAASSMVNVMTPMDDSPLNMVAGLISQATSMTGPNGTYDDDDDTTCGSVSVSVRDEFFTVPEAFPDVDGEELVEGLGSYLEALPNIIIVAALSPLVDLADKGVFDPWLVAARRGLFDQVWFSVNIALGLGEQVINMVLEVLEFIGEFIQAANLGFLAFRQGELDGLLETVNGRDLLDLLMGDDGLNMLSRMASTHDKKTLATVASRMGEAHARLVTKVGRGPLGTVRLLAASYRERSAGGVAGMKARVRARASKPYAPRLRSFARI</sequence>
<dbReference type="EMBL" id="CM020618">
    <property type="protein sequence ID" value="KAK1859642.1"/>
    <property type="molecule type" value="Genomic_DNA"/>
</dbReference>
<gene>
    <name evidence="1" type="ORF">I4F81_002236</name>
</gene>
<proteinExistence type="predicted"/>
<evidence type="ECO:0000313" key="2">
    <source>
        <dbReference type="Proteomes" id="UP000798662"/>
    </source>
</evidence>
<accession>A0ACC3BPA2</accession>